<keyword evidence="2" id="KW-0645">Protease</keyword>
<dbReference type="GO" id="GO:0006508">
    <property type="term" value="P:proteolysis"/>
    <property type="evidence" value="ECO:0007669"/>
    <property type="project" value="UniProtKB-KW"/>
</dbReference>
<evidence type="ECO:0000256" key="2">
    <source>
        <dbReference type="ARBA" id="ARBA00022670"/>
    </source>
</evidence>
<dbReference type="Pfam" id="PF05577">
    <property type="entry name" value="Peptidase_S28"/>
    <property type="match status" value="1"/>
</dbReference>
<dbReference type="RefSeq" id="XP_033599431.1">
    <property type="nucleotide sequence ID" value="XM_033746121.1"/>
</dbReference>
<evidence type="ECO:0000256" key="3">
    <source>
        <dbReference type="ARBA" id="ARBA00022729"/>
    </source>
</evidence>
<evidence type="ECO:0000256" key="5">
    <source>
        <dbReference type="ARBA" id="ARBA00023180"/>
    </source>
</evidence>
<dbReference type="PANTHER" id="PTHR11010:SF23">
    <property type="entry name" value="SERINE PEPTIDASE"/>
    <property type="match status" value="1"/>
</dbReference>
<sequence length="482" mass="53403">MAPGVPLANSTFQQYIDHNNPDLGTFSQFYYWSTQYWKGPGSPIILMTPGEINVVGYNSYLTTNRTTGVLAEKIGAAVIVLEHRYWGFSSPFTDLSTKNLQYLTLENSIADLTHFARTANLPFDNHGRSNAPKVPWVLAGGSYSGALTAWTATTSPGTFWSYLASSAVVEITGDLWQYFVPVMEGMPKNCSSDVTKVIDHIDNIGNTGTDDEQYALKEMFGLQDVEHFDDFAAALENAPWLWQGNQFYRTTGFFDWCDAVENVTPGQPIPGAEGVGTDKALAGYAKFFNETILPGFCEGFGYFKGDLNVDCFDTYNAQNPMYTDRSLTNTVDRQWVWMTCNQPFGYWQSGMPNGNPSIVSRFSNKAYWERQCPLYFPPDGDFVVGLQAGRTYDAVNKYTGGWGDRATHFDPWREATVSARLRPGGPYEGNAVSKVQYIPGSFHTSDLVTANRVNAGAAKAIDAEVAQIAQWVGEFPRGGHGW</sequence>
<organism evidence="6 7">
    <name type="scientific">Pseudovirgaria hyperparasitica</name>
    <dbReference type="NCBI Taxonomy" id="470096"/>
    <lineage>
        <taxon>Eukaryota</taxon>
        <taxon>Fungi</taxon>
        <taxon>Dikarya</taxon>
        <taxon>Ascomycota</taxon>
        <taxon>Pezizomycotina</taxon>
        <taxon>Dothideomycetes</taxon>
        <taxon>Dothideomycetes incertae sedis</taxon>
        <taxon>Acrospermales</taxon>
        <taxon>Acrospermaceae</taxon>
        <taxon>Pseudovirgaria</taxon>
    </lineage>
</organism>
<dbReference type="Proteomes" id="UP000799437">
    <property type="component" value="Unassembled WGS sequence"/>
</dbReference>
<name>A0A6A6W4X8_9PEZI</name>
<dbReference type="SUPFAM" id="SSF53474">
    <property type="entry name" value="alpha/beta-Hydrolases"/>
    <property type="match status" value="1"/>
</dbReference>
<evidence type="ECO:0000256" key="4">
    <source>
        <dbReference type="ARBA" id="ARBA00022801"/>
    </source>
</evidence>
<dbReference type="InterPro" id="IPR029058">
    <property type="entry name" value="AB_hydrolase_fold"/>
</dbReference>
<dbReference type="FunFam" id="3.40.50.1820:FF:000165">
    <property type="entry name" value="Serine peptidase, putative"/>
    <property type="match status" value="1"/>
</dbReference>
<dbReference type="PANTHER" id="PTHR11010">
    <property type="entry name" value="PROTEASE S28 PRO-X CARBOXYPEPTIDASE-RELATED"/>
    <property type="match status" value="1"/>
</dbReference>
<protein>
    <submittedName>
        <fullName evidence="6">Putative serine peptidase</fullName>
    </submittedName>
</protein>
<dbReference type="OrthoDB" id="1735038at2759"/>
<dbReference type="AlphaFoldDB" id="A0A6A6W4X8"/>
<evidence type="ECO:0000313" key="6">
    <source>
        <dbReference type="EMBL" id="KAF2756980.1"/>
    </source>
</evidence>
<dbReference type="InterPro" id="IPR008758">
    <property type="entry name" value="Peptidase_S28"/>
</dbReference>
<evidence type="ECO:0000313" key="7">
    <source>
        <dbReference type="Proteomes" id="UP000799437"/>
    </source>
</evidence>
<dbReference type="GeneID" id="54487175"/>
<reference evidence="6" key="1">
    <citation type="journal article" date="2020" name="Stud. Mycol.">
        <title>101 Dothideomycetes genomes: a test case for predicting lifestyles and emergence of pathogens.</title>
        <authorList>
            <person name="Haridas S."/>
            <person name="Albert R."/>
            <person name="Binder M."/>
            <person name="Bloem J."/>
            <person name="Labutti K."/>
            <person name="Salamov A."/>
            <person name="Andreopoulos B."/>
            <person name="Baker S."/>
            <person name="Barry K."/>
            <person name="Bills G."/>
            <person name="Bluhm B."/>
            <person name="Cannon C."/>
            <person name="Castanera R."/>
            <person name="Culley D."/>
            <person name="Daum C."/>
            <person name="Ezra D."/>
            <person name="Gonzalez J."/>
            <person name="Henrissat B."/>
            <person name="Kuo A."/>
            <person name="Liang C."/>
            <person name="Lipzen A."/>
            <person name="Lutzoni F."/>
            <person name="Magnuson J."/>
            <person name="Mondo S."/>
            <person name="Nolan M."/>
            <person name="Ohm R."/>
            <person name="Pangilinan J."/>
            <person name="Park H.-J."/>
            <person name="Ramirez L."/>
            <person name="Alfaro M."/>
            <person name="Sun H."/>
            <person name="Tritt A."/>
            <person name="Yoshinaga Y."/>
            <person name="Zwiers L.-H."/>
            <person name="Turgeon B."/>
            <person name="Goodwin S."/>
            <person name="Spatafora J."/>
            <person name="Crous P."/>
            <person name="Grigoriev I."/>
        </authorList>
    </citation>
    <scope>NUCLEOTIDE SEQUENCE</scope>
    <source>
        <strain evidence="6">CBS 121739</strain>
    </source>
</reference>
<gene>
    <name evidence="6" type="ORF">EJ05DRAFT_493465</name>
</gene>
<evidence type="ECO:0000256" key="1">
    <source>
        <dbReference type="ARBA" id="ARBA00011079"/>
    </source>
</evidence>
<dbReference type="GO" id="GO:0070008">
    <property type="term" value="F:serine-type exopeptidase activity"/>
    <property type="evidence" value="ECO:0007669"/>
    <property type="project" value="InterPro"/>
</dbReference>
<accession>A0A6A6W4X8</accession>
<keyword evidence="3" id="KW-0732">Signal</keyword>
<comment type="similarity">
    <text evidence="1">Belongs to the peptidase S28 family.</text>
</comment>
<keyword evidence="5" id="KW-0325">Glycoprotein</keyword>
<keyword evidence="7" id="KW-1185">Reference proteome</keyword>
<dbReference type="EMBL" id="ML996574">
    <property type="protein sequence ID" value="KAF2756980.1"/>
    <property type="molecule type" value="Genomic_DNA"/>
</dbReference>
<dbReference type="GO" id="GO:0008239">
    <property type="term" value="F:dipeptidyl-peptidase activity"/>
    <property type="evidence" value="ECO:0007669"/>
    <property type="project" value="TreeGrafter"/>
</dbReference>
<proteinExistence type="inferred from homology"/>
<keyword evidence="4" id="KW-0378">Hydrolase</keyword>
<dbReference type="Gene3D" id="3.40.50.1820">
    <property type="entry name" value="alpha/beta hydrolase"/>
    <property type="match status" value="2"/>
</dbReference>